<dbReference type="GO" id="GO:0000287">
    <property type="term" value="F:magnesium ion binding"/>
    <property type="evidence" value="ECO:0007669"/>
    <property type="project" value="UniProtKB-UniRule"/>
</dbReference>
<keyword evidence="4 11" id="KW-0028">Amino-acid biosynthesis</keyword>
<dbReference type="CDD" id="cd00464">
    <property type="entry name" value="SK"/>
    <property type="match status" value="1"/>
</dbReference>
<evidence type="ECO:0000313" key="14">
    <source>
        <dbReference type="Proteomes" id="UP000255124"/>
    </source>
</evidence>
<evidence type="ECO:0000256" key="10">
    <source>
        <dbReference type="ARBA" id="ARBA00048567"/>
    </source>
</evidence>
<feature type="binding site" evidence="11">
    <location>
        <position position="282"/>
    </location>
    <ligand>
        <name>substrate</name>
    </ligand>
</feature>
<dbReference type="GO" id="GO:0004764">
    <property type="term" value="F:shikimate 3-dehydrogenase (NADP+) activity"/>
    <property type="evidence" value="ECO:0007669"/>
    <property type="project" value="InterPro"/>
</dbReference>
<dbReference type="RefSeq" id="WP_115595419.1">
    <property type="nucleotide sequence ID" value="NZ_UFTA01000002.1"/>
</dbReference>
<dbReference type="InterPro" id="IPR023000">
    <property type="entry name" value="Shikimate_kinase_CS"/>
</dbReference>
<dbReference type="Pfam" id="PF08501">
    <property type="entry name" value="Shikimate_dh_N"/>
    <property type="match status" value="1"/>
</dbReference>
<sequence>MEYGLLGKNLIYSFSPIIHKEFGEYQYELIEGDEAKIRAIIKKKNFKGINVTNPYKVLVKDYCDYLDKSAKSTGCVNTVVNKDGRLYGFNTDYYGFLYTLKKTSFSNKKVSFSILGAGATSKMAKTALADSGFQNVKVITRNDIEHHDIEKLISDTEILINCTPVGVFPNVDESYPIDITKLTKLVYVFDLNYNPLRTKLLIEANKLGCRTNSGLLMLVAQGKMASEIFQDKKIDDSTIDDVCGKIKKKLSNIVLIGMPGSGKTTIGKELANMMNREFVDIDRCIERREKNSISNIIQTKGIEYFRQIEKEIIKKELLSLSKIISTGGGAIEDIENWGYLMYNSAVIYLKRETNELDVNGRPLCQGGLDVINNLYDRRNSRYIQLSDHIVKNDKSISKTTEEIIKWYEKNFSN</sequence>
<dbReference type="InterPro" id="IPR027417">
    <property type="entry name" value="P-loop_NTPase"/>
</dbReference>
<dbReference type="EMBL" id="UFTA01000002">
    <property type="protein sequence ID" value="SUU92731.1"/>
    <property type="molecule type" value="Genomic_DNA"/>
</dbReference>
<evidence type="ECO:0000256" key="5">
    <source>
        <dbReference type="ARBA" id="ARBA00022679"/>
    </source>
</evidence>
<dbReference type="InterPro" id="IPR022893">
    <property type="entry name" value="Shikimate_DH_fam"/>
</dbReference>
<evidence type="ECO:0000256" key="9">
    <source>
        <dbReference type="ARBA" id="ARBA00023141"/>
    </source>
</evidence>
<dbReference type="GO" id="GO:0005829">
    <property type="term" value="C:cytosol"/>
    <property type="evidence" value="ECO:0007669"/>
    <property type="project" value="TreeGrafter"/>
</dbReference>
<dbReference type="PROSITE" id="PS01128">
    <property type="entry name" value="SHIKIMATE_KINASE"/>
    <property type="match status" value="1"/>
</dbReference>
<gene>
    <name evidence="13" type="primary">aroE</name>
    <name evidence="11" type="synonym">aroK</name>
    <name evidence="13" type="ORF">NCTC9810_01068</name>
</gene>
<dbReference type="HAMAP" id="MF_00109">
    <property type="entry name" value="Shikimate_kinase"/>
    <property type="match status" value="1"/>
</dbReference>
<dbReference type="Proteomes" id="UP000255124">
    <property type="component" value="Unassembled WGS sequence"/>
</dbReference>
<keyword evidence="11" id="KW-0963">Cytoplasm</keyword>
<dbReference type="GO" id="GO:0008652">
    <property type="term" value="P:amino acid biosynthetic process"/>
    <property type="evidence" value="ECO:0007669"/>
    <property type="project" value="UniProtKB-KW"/>
</dbReference>
<comment type="catalytic activity">
    <reaction evidence="10 11">
        <text>shikimate + ATP = 3-phosphoshikimate + ADP + H(+)</text>
        <dbReference type="Rhea" id="RHEA:13121"/>
        <dbReference type="ChEBI" id="CHEBI:15378"/>
        <dbReference type="ChEBI" id="CHEBI:30616"/>
        <dbReference type="ChEBI" id="CHEBI:36208"/>
        <dbReference type="ChEBI" id="CHEBI:145989"/>
        <dbReference type="ChEBI" id="CHEBI:456216"/>
        <dbReference type="EC" id="2.7.1.71"/>
    </reaction>
</comment>
<feature type="binding site" evidence="11">
    <location>
        <position position="306"/>
    </location>
    <ligand>
        <name>substrate</name>
    </ligand>
</feature>
<reference evidence="13 14" key="1">
    <citation type="submission" date="2018-06" db="EMBL/GenBank/DDBJ databases">
        <authorList>
            <consortium name="Pathogen Informatics"/>
            <person name="Doyle S."/>
        </authorList>
    </citation>
    <scope>NUCLEOTIDE SEQUENCE [LARGE SCALE GENOMIC DNA]</scope>
    <source>
        <strain evidence="13 14">NCTC9810</strain>
    </source>
</reference>
<comment type="pathway">
    <text evidence="2">Metabolic intermediate biosynthesis; chorismate biosynthesis; chorismate from D-erythrose 4-phosphate and phosphoenolpyruvate: step 4/7.</text>
</comment>
<evidence type="ECO:0000256" key="3">
    <source>
        <dbReference type="ARBA" id="ARBA00012154"/>
    </source>
</evidence>
<evidence type="ECO:0000256" key="7">
    <source>
        <dbReference type="ARBA" id="ARBA00022777"/>
    </source>
</evidence>
<evidence type="ECO:0000256" key="6">
    <source>
        <dbReference type="ARBA" id="ARBA00022741"/>
    </source>
</evidence>
<evidence type="ECO:0000256" key="8">
    <source>
        <dbReference type="ARBA" id="ARBA00022840"/>
    </source>
</evidence>
<feature type="binding site" evidence="11">
    <location>
        <position position="361"/>
    </location>
    <ligand>
        <name>ATP</name>
        <dbReference type="ChEBI" id="CHEBI:30616"/>
    </ligand>
</feature>
<comment type="caution">
    <text evidence="11">Lacks conserved residue(s) required for the propagation of feature annotation.</text>
</comment>
<accession>A0A380WUK1</accession>
<comment type="similarity">
    <text evidence="11">Belongs to the shikimate kinase family.</text>
</comment>
<dbReference type="EC" id="2.7.1.71" evidence="3 11"/>
<dbReference type="SUPFAM" id="SSF53223">
    <property type="entry name" value="Aminoacid dehydrogenase-like, N-terminal domain"/>
    <property type="match status" value="1"/>
</dbReference>
<dbReference type="SUPFAM" id="SSF51735">
    <property type="entry name" value="NAD(P)-binding Rossmann-fold domains"/>
    <property type="match status" value="1"/>
</dbReference>
<organism evidence="13 14">
    <name type="scientific">Anaerococcus octavius</name>
    <dbReference type="NCBI Taxonomy" id="54007"/>
    <lineage>
        <taxon>Bacteria</taxon>
        <taxon>Bacillati</taxon>
        <taxon>Bacillota</taxon>
        <taxon>Tissierellia</taxon>
        <taxon>Tissierellales</taxon>
        <taxon>Peptoniphilaceae</taxon>
        <taxon>Anaerococcus</taxon>
    </lineage>
</organism>
<dbReference type="Gene3D" id="3.40.50.720">
    <property type="entry name" value="NAD(P)-binding Rossmann-like Domain"/>
    <property type="match status" value="1"/>
</dbReference>
<evidence type="ECO:0000256" key="4">
    <source>
        <dbReference type="ARBA" id="ARBA00022605"/>
    </source>
</evidence>
<dbReference type="OrthoDB" id="9792692at2"/>
<feature type="binding site" evidence="11">
    <location>
        <position position="264"/>
    </location>
    <ligand>
        <name>Mg(2+)</name>
        <dbReference type="ChEBI" id="CHEBI:18420"/>
    </ligand>
</feature>
<evidence type="ECO:0000256" key="11">
    <source>
        <dbReference type="HAMAP-Rule" id="MF_00109"/>
    </source>
</evidence>
<feature type="binding site" evidence="11">
    <location>
        <position position="328"/>
    </location>
    <ligand>
        <name>substrate</name>
    </ligand>
</feature>
<keyword evidence="6 11" id="KW-0547">Nucleotide-binding</keyword>
<dbReference type="AlphaFoldDB" id="A0A380WUK1"/>
<comment type="subcellular location">
    <subcellularLocation>
        <location evidence="11">Cytoplasm</location>
    </subcellularLocation>
</comment>
<keyword evidence="5 11" id="KW-0808">Transferase</keyword>
<comment type="subunit">
    <text evidence="11">Monomer.</text>
</comment>
<dbReference type="GO" id="GO:0009073">
    <property type="term" value="P:aromatic amino acid family biosynthetic process"/>
    <property type="evidence" value="ECO:0007669"/>
    <property type="project" value="UniProtKB-KW"/>
</dbReference>
<dbReference type="PRINTS" id="PR01100">
    <property type="entry name" value="SHIKIMTKNASE"/>
</dbReference>
<keyword evidence="13" id="KW-0560">Oxidoreductase</keyword>
<dbReference type="GO" id="GO:0004765">
    <property type="term" value="F:shikimate kinase activity"/>
    <property type="evidence" value="ECO:0007669"/>
    <property type="project" value="UniProtKB-UniRule"/>
</dbReference>
<keyword evidence="11" id="KW-0460">Magnesium</keyword>
<keyword evidence="9 11" id="KW-0057">Aromatic amino acid biosynthesis</keyword>
<feature type="binding site" evidence="11">
    <location>
        <position position="378"/>
    </location>
    <ligand>
        <name>substrate</name>
    </ligand>
</feature>
<dbReference type="GO" id="GO:0050661">
    <property type="term" value="F:NADP binding"/>
    <property type="evidence" value="ECO:0007669"/>
    <property type="project" value="TreeGrafter"/>
</dbReference>
<dbReference type="UniPathway" id="UPA00053">
    <property type="reaction ID" value="UER00088"/>
</dbReference>
<protein>
    <recommendedName>
        <fullName evidence="3 11">Shikimate kinase</fullName>
        <shortName evidence="11">SK</shortName>
        <ecNumber evidence="3 11">2.7.1.71</ecNumber>
    </recommendedName>
</protein>
<dbReference type="InterPro" id="IPR000623">
    <property type="entry name" value="Shikimate_kinase/TSH1"/>
</dbReference>
<dbReference type="InterPro" id="IPR036291">
    <property type="entry name" value="NAD(P)-bd_dom_sf"/>
</dbReference>
<dbReference type="GO" id="GO:0019632">
    <property type="term" value="P:shikimate metabolic process"/>
    <property type="evidence" value="ECO:0007669"/>
    <property type="project" value="TreeGrafter"/>
</dbReference>
<evidence type="ECO:0000256" key="2">
    <source>
        <dbReference type="ARBA" id="ARBA00004871"/>
    </source>
</evidence>
<dbReference type="PANTHER" id="PTHR21089">
    <property type="entry name" value="SHIKIMATE DEHYDROGENASE"/>
    <property type="match status" value="1"/>
</dbReference>
<dbReference type="Pfam" id="PF01202">
    <property type="entry name" value="SKI"/>
    <property type="match status" value="1"/>
</dbReference>
<dbReference type="Gene3D" id="3.40.50.10860">
    <property type="entry name" value="Leucine Dehydrogenase, chain A, domain 1"/>
    <property type="match status" value="1"/>
</dbReference>
<proteinExistence type="inferred from homology"/>
<dbReference type="Gene3D" id="3.40.50.300">
    <property type="entry name" value="P-loop containing nucleotide triphosphate hydrolases"/>
    <property type="match status" value="1"/>
</dbReference>
<evidence type="ECO:0000259" key="12">
    <source>
        <dbReference type="Pfam" id="PF08501"/>
    </source>
</evidence>
<dbReference type="GO" id="GO:0009423">
    <property type="term" value="P:chorismate biosynthetic process"/>
    <property type="evidence" value="ECO:0007669"/>
    <property type="project" value="UniProtKB-UniRule"/>
</dbReference>
<keyword evidence="7 11" id="KW-0418">Kinase</keyword>
<dbReference type="InterPro" id="IPR013708">
    <property type="entry name" value="Shikimate_DH-bd_N"/>
</dbReference>
<dbReference type="SUPFAM" id="SSF52540">
    <property type="entry name" value="P-loop containing nucleoside triphosphate hydrolases"/>
    <property type="match status" value="1"/>
</dbReference>
<dbReference type="GO" id="GO:0005524">
    <property type="term" value="F:ATP binding"/>
    <property type="evidence" value="ECO:0007669"/>
    <property type="project" value="UniProtKB-UniRule"/>
</dbReference>
<name>A0A380WUK1_9FIRM</name>
<dbReference type="CDD" id="cd01065">
    <property type="entry name" value="NAD_bind_Shikimate_DH"/>
    <property type="match status" value="1"/>
</dbReference>
<evidence type="ECO:0000313" key="13">
    <source>
        <dbReference type="EMBL" id="SUU92731.1"/>
    </source>
</evidence>
<dbReference type="PANTHER" id="PTHR21089:SF1">
    <property type="entry name" value="BIFUNCTIONAL 3-DEHYDROQUINATE DEHYDRATASE_SHIKIMATE DEHYDROGENASE, CHLOROPLASTIC"/>
    <property type="match status" value="1"/>
</dbReference>
<keyword evidence="8 11" id="KW-0067">ATP-binding</keyword>
<dbReference type="InterPro" id="IPR031322">
    <property type="entry name" value="Shikimate/glucono_kinase"/>
</dbReference>
<evidence type="ECO:0000256" key="1">
    <source>
        <dbReference type="ARBA" id="ARBA00004842"/>
    </source>
</evidence>
<comment type="pathway">
    <text evidence="1 11">Metabolic intermediate biosynthesis; chorismate biosynthesis; chorismate from D-erythrose 4-phosphate and phosphoenolpyruvate: step 5/7.</text>
</comment>
<dbReference type="InterPro" id="IPR046346">
    <property type="entry name" value="Aminoacid_DH-like_N_sf"/>
</dbReference>
<keyword evidence="11" id="KW-0479">Metal-binding</keyword>
<feature type="domain" description="Shikimate dehydrogenase substrate binding N-terminal" evidence="12">
    <location>
        <begin position="5"/>
        <end position="79"/>
    </location>
</feature>
<feature type="binding site" evidence="11">
    <location>
        <begin position="260"/>
        <end position="265"/>
    </location>
    <ligand>
        <name>ATP</name>
        <dbReference type="ChEBI" id="CHEBI:30616"/>
    </ligand>
</feature>
<comment type="function">
    <text evidence="11">Catalyzes the specific phosphorylation of the 3-hydroxyl group of shikimic acid using ATP as a cosubstrate.</text>
</comment>
<comment type="cofactor">
    <cofactor evidence="11">
        <name>Mg(2+)</name>
        <dbReference type="ChEBI" id="CHEBI:18420"/>
    </cofactor>
    <text evidence="11">Binds 1 Mg(2+) ion per subunit.</text>
</comment>